<dbReference type="Gene3D" id="3.40.1460.10">
    <property type="entry name" value="Nuclease A inhibitor-like"/>
    <property type="match status" value="1"/>
</dbReference>
<organism evidence="1 2">
    <name type="scientific">Linderina pennispora</name>
    <dbReference type="NCBI Taxonomy" id="61395"/>
    <lineage>
        <taxon>Eukaryota</taxon>
        <taxon>Fungi</taxon>
        <taxon>Fungi incertae sedis</taxon>
        <taxon>Zoopagomycota</taxon>
        <taxon>Kickxellomycotina</taxon>
        <taxon>Kickxellomycetes</taxon>
        <taxon>Kickxellales</taxon>
        <taxon>Kickxellaceae</taxon>
        <taxon>Linderina</taxon>
    </lineage>
</organism>
<comment type="caution">
    <text evidence="1">The sequence shown here is derived from an EMBL/GenBank/DDBJ whole genome shotgun (WGS) entry which is preliminary data.</text>
</comment>
<reference evidence="1 2" key="1">
    <citation type="submission" date="2016-07" db="EMBL/GenBank/DDBJ databases">
        <title>Pervasive Adenine N6-methylation of Active Genes in Fungi.</title>
        <authorList>
            <consortium name="DOE Joint Genome Institute"/>
            <person name="Mondo S.J."/>
            <person name="Dannebaum R.O."/>
            <person name="Kuo R.C."/>
            <person name="Labutti K."/>
            <person name="Haridas S."/>
            <person name="Kuo A."/>
            <person name="Salamov A."/>
            <person name="Ahrendt S.R."/>
            <person name="Lipzen A."/>
            <person name="Sullivan W."/>
            <person name="Andreopoulos W.B."/>
            <person name="Clum A."/>
            <person name="Lindquist E."/>
            <person name="Daum C."/>
            <person name="Ramamoorthy G.K."/>
            <person name="Gryganskyi A."/>
            <person name="Culley D."/>
            <person name="Magnuson J.K."/>
            <person name="James T.Y."/>
            <person name="O'Malley M.A."/>
            <person name="Stajich J.E."/>
            <person name="Spatafora J.W."/>
            <person name="Visel A."/>
            <person name="Grigoriev I.V."/>
        </authorList>
    </citation>
    <scope>NUCLEOTIDE SEQUENCE [LARGE SCALE GENOMIC DNA]</scope>
    <source>
        <strain evidence="1 2">ATCC 12442</strain>
    </source>
</reference>
<dbReference type="EMBL" id="MCFD01000002">
    <property type="protein sequence ID" value="ORX73377.1"/>
    <property type="molecule type" value="Genomic_DNA"/>
</dbReference>
<dbReference type="RefSeq" id="XP_040746717.1">
    <property type="nucleotide sequence ID" value="XM_040892255.1"/>
</dbReference>
<dbReference type="GeneID" id="63808903"/>
<dbReference type="AlphaFoldDB" id="A0A1Y1WIL9"/>
<proteinExistence type="predicted"/>
<gene>
    <name evidence="1" type="ORF">DL89DRAFT_92080</name>
</gene>
<accession>A0A1Y1WIL9</accession>
<dbReference type="OrthoDB" id="5523371at2759"/>
<name>A0A1Y1WIL9_9FUNG</name>
<evidence type="ECO:0000313" key="1">
    <source>
        <dbReference type="EMBL" id="ORX73377.1"/>
    </source>
</evidence>
<protein>
    <submittedName>
        <fullName evidence="1">Uncharacterized protein</fullName>
    </submittedName>
</protein>
<dbReference type="Proteomes" id="UP000193922">
    <property type="component" value="Unassembled WGS sequence"/>
</dbReference>
<evidence type="ECO:0000313" key="2">
    <source>
        <dbReference type="Proteomes" id="UP000193922"/>
    </source>
</evidence>
<keyword evidence="2" id="KW-1185">Reference proteome</keyword>
<sequence>MDYFEALKASERVSDPQFHAHSPVPPPRGNNVGEIIKYIKATCDDLYFSSESDEPVELFQLSATGLQSMEADLDKLMLPSAHDFAVFVAGERSLEEEGFVCERHPIRHVLWPAAEAPGQRAAEAAGGVVGGDVQEGDEWAGVRRGRITVWAFRQTSRCTW</sequence>